<keyword evidence="4" id="KW-1185">Reference proteome</keyword>
<dbReference type="Proteomes" id="UP000024284">
    <property type="component" value="Unassembled WGS sequence"/>
</dbReference>
<evidence type="ECO:0000259" key="2">
    <source>
        <dbReference type="Pfam" id="PF00561"/>
    </source>
</evidence>
<comment type="caution">
    <text evidence="3">The sequence shown here is derived from an EMBL/GenBank/DDBJ whole genome shotgun (WGS) entry which is preliminary data.</text>
</comment>
<evidence type="ECO:0000313" key="3">
    <source>
        <dbReference type="EMBL" id="KFG88860.1"/>
    </source>
</evidence>
<dbReference type="eggNOG" id="COG0596">
    <property type="taxonomic scope" value="Bacteria"/>
</dbReference>
<dbReference type="EMBL" id="JFZA02000045">
    <property type="protein sequence ID" value="KFG88860.1"/>
    <property type="molecule type" value="Genomic_DNA"/>
</dbReference>
<dbReference type="PANTHER" id="PTHR42977:SF3">
    <property type="entry name" value="AB HYDROLASE-1 DOMAIN-CONTAINING PROTEIN"/>
    <property type="match status" value="1"/>
</dbReference>
<dbReference type="PATRIC" id="fig|1219045.3.peg.3311"/>
<organism evidence="3 4">
    <name type="scientific">Sphingobium herbicidovorans (strain ATCC 700291 / DSM 11019 / CCUG 56400 / KCTC 2939 / LMG 18315 / NBRC 16415 / MH)</name>
    <name type="common">Sphingomonas herbicidovorans</name>
    <dbReference type="NCBI Taxonomy" id="1219045"/>
    <lineage>
        <taxon>Bacteria</taxon>
        <taxon>Pseudomonadati</taxon>
        <taxon>Pseudomonadota</taxon>
        <taxon>Alphaproteobacteria</taxon>
        <taxon>Sphingomonadales</taxon>
        <taxon>Sphingomonadaceae</taxon>
        <taxon>Sphingobium</taxon>
    </lineage>
</organism>
<dbReference type="Pfam" id="PF00561">
    <property type="entry name" value="Abhydrolase_1"/>
    <property type="match status" value="1"/>
</dbReference>
<dbReference type="PRINTS" id="PR00111">
    <property type="entry name" value="ABHYDROLASE"/>
</dbReference>
<dbReference type="STRING" id="76947.GCA_002080435_03325"/>
<name>A0A086P642_SPHHM</name>
<sequence>MTSEIRPGILRTPDACFAGLPGYDFAPHYVEIADPRLGPLRMHYVDEGDAHAPIVLMLHGNPTWSYLYRHVIGPVVAAGYRVIAPDMIGFGRSDKPASRSDYGFDRFVQWMRSFVDTLDLQGITLVCQDWGGPIGLRVVAERPDRFAAILATNTLLQNCDPPPLGVPDWPGEAIANWVETCRTSEDLPLNLLVGRSCVTDVPEQVLAAYAAPFPDASYKKGMLQITCGIPIAEGAEGLEANRAAWRFLESWDKPFLTAFSDQDPATIAWEDVFQRRIPGAKGQPHARIQGGGHFVQEDQGAALAQVLIAFLNANR</sequence>
<dbReference type="GO" id="GO:0004301">
    <property type="term" value="F:epoxide hydrolase activity"/>
    <property type="evidence" value="ECO:0007669"/>
    <property type="project" value="TreeGrafter"/>
</dbReference>
<dbReference type="InterPro" id="IPR051340">
    <property type="entry name" value="Haloalkane_dehalogenase"/>
</dbReference>
<accession>A0A086P642</accession>
<dbReference type="AlphaFoldDB" id="A0A086P642"/>
<evidence type="ECO:0000256" key="1">
    <source>
        <dbReference type="ARBA" id="ARBA00022801"/>
    </source>
</evidence>
<dbReference type="RefSeq" id="WP_231568062.1">
    <property type="nucleotide sequence ID" value="NZ_BCZD01000011.1"/>
</dbReference>
<evidence type="ECO:0000313" key="4">
    <source>
        <dbReference type="Proteomes" id="UP000024284"/>
    </source>
</evidence>
<dbReference type="InterPro" id="IPR029058">
    <property type="entry name" value="AB_hydrolase_fold"/>
</dbReference>
<dbReference type="NCBIfam" id="NF002043">
    <property type="entry name" value="PRK00870.1"/>
    <property type="match status" value="1"/>
</dbReference>
<dbReference type="PANTHER" id="PTHR42977">
    <property type="entry name" value="HYDROLASE-RELATED"/>
    <property type="match status" value="1"/>
</dbReference>
<gene>
    <name evidence="3" type="primary">dhmA</name>
    <name evidence="3" type="ORF">BV98_003260</name>
</gene>
<proteinExistence type="predicted"/>
<keyword evidence="1" id="KW-0378">Hydrolase</keyword>
<dbReference type="InterPro" id="IPR000639">
    <property type="entry name" value="Epox_hydrolase-like"/>
</dbReference>
<dbReference type="InterPro" id="IPR000073">
    <property type="entry name" value="AB_hydrolase_1"/>
</dbReference>
<dbReference type="Gene3D" id="3.40.50.1820">
    <property type="entry name" value="alpha/beta hydrolase"/>
    <property type="match status" value="1"/>
</dbReference>
<protein>
    <submittedName>
        <fullName evidence="3">Haloalkane dehalogenase</fullName>
    </submittedName>
</protein>
<reference evidence="3" key="1">
    <citation type="submission" date="2014-08" db="EMBL/GenBank/DDBJ databases">
        <title>Draft genome sequences of Sphingobium herbicidovorans.</title>
        <authorList>
            <person name="Gan H.M."/>
            <person name="Gan H.Y."/>
            <person name="Savka M.A."/>
        </authorList>
    </citation>
    <scope>NUCLEOTIDE SEQUENCE [LARGE SCALE GENOMIC DNA]</scope>
    <source>
        <strain evidence="3">NBRC 16415</strain>
    </source>
</reference>
<dbReference type="SUPFAM" id="SSF53474">
    <property type="entry name" value="alpha/beta-Hydrolases"/>
    <property type="match status" value="1"/>
</dbReference>
<feature type="domain" description="AB hydrolase-1" evidence="2">
    <location>
        <begin position="53"/>
        <end position="297"/>
    </location>
</feature>
<dbReference type="PRINTS" id="PR00412">
    <property type="entry name" value="EPOXHYDRLASE"/>
</dbReference>